<feature type="domain" description="K Homology" evidence="4">
    <location>
        <begin position="39"/>
        <end position="112"/>
    </location>
</feature>
<dbReference type="InterPro" id="IPR004087">
    <property type="entry name" value="KH_dom"/>
</dbReference>
<protein>
    <recommendedName>
        <fullName evidence="4">K Homology domain-containing protein</fullName>
    </recommendedName>
</protein>
<dbReference type="RefSeq" id="XP_004250025.1">
    <property type="nucleotide sequence ID" value="XM_004249977.5"/>
</dbReference>
<keyword evidence="6" id="KW-1185">Reference proteome</keyword>
<dbReference type="Gene3D" id="3.30.1370.10">
    <property type="entry name" value="K Homology domain, type 1"/>
    <property type="match status" value="3"/>
</dbReference>
<dbReference type="FunCoup" id="A0A3Q7IQ49">
    <property type="interactions" value="1855"/>
</dbReference>
<dbReference type="AlphaFoldDB" id="A0A3Q7IQ49"/>
<feature type="region of interest" description="Disordered" evidence="3">
    <location>
        <begin position="1"/>
        <end position="37"/>
    </location>
</feature>
<dbReference type="STRING" id="4081.A0A3Q7IQ49"/>
<sequence>MAMEGGAESNYNSSTESQLEQSSPRKSPPPLPSQDHEEKATYVKFLLSNAEAGSIIGKGGSTITEFQSRSGARIQLSRNYEVFPGTPDRIVMVSGFLDDILKAVDLILGKLMDEFYAEDGGDVDPRSKFRLVVPNSSCGGIIGKGGATIKSFIEDSRAGIKISPQDYNFPGLHDRIVTVTGTLEEQMRAIELILFKLADDPYYMQSMNAPFQYAAVYVGMNYGYGPPNRVGGRYPNNRQQNKVAPLEVRDNSMTIGVADEHVGLVLGRNGRSIIEISQLSGARIKISDRGDFLSGTSDRKVTITGSQRAIRTAESMISRKVATISVRE</sequence>
<evidence type="ECO:0000256" key="2">
    <source>
        <dbReference type="PROSITE-ProRule" id="PRU00117"/>
    </source>
</evidence>
<feature type="domain" description="K Homology" evidence="4">
    <location>
        <begin position="249"/>
        <end position="322"/>
    </location>
</feature>
<dbReference type="InterPro" id="IPR036612">
    <property type="entry name" value="KH_dom_type_1_sf"/>
</dbReference>
<dbReference type="KEGG" id="sly:101260890"/>
<dbReference type="GO" id="GO:0005737">
    <property type="term" value="C:cytoplasm"/>
    <property type="evidence" value="ECO:0000318"/>
    <property type="project" value="GO_Central"/>
</dbReference>
<dbReference type="GO" id="GO:0003729">
    <property type="term" value="F:mRNA binding"/>
    <property type="evidence" value="ECO:0000318"/>
    <property type="project" value="GO_Central"/>
</dbReference>
<dbReference type="CDD" id="cd22437">
    <property type="entry name" value="KH-I_BTR1_rpt2"/>
    <property type="match status" value="1"/>
</dbReference>
<accession>A0A3Q7IQ49</accession>
<name>A0A3Q7IQ49_SOLLC</name>
<evidence type="ECO:0000256" key="1">
    <source>
        <dbReference type="ARBA" id="ARBA00022737"/>
    </source>
</evidence>
<dbReference type="OMA" id="SIAKEPH"/>
<dbReference type="PANTHER" id="PTHR10288">
    <property type="entry name" value="KH DOMAIN CONTAINING RNA BINDING PROTEIN"/>
    <property type="match status" value="1"/>
</dbReference>
<feature type="compositionally biased region" description="Polar residues" evidence="3">
    <location>
        <begin position="9"/>
        <end position="21"/>
    </location>
</feature>
<feature type="domain" description="K Homology" evidence="4">
    <location>
        <begin position="125"/>
        <end position="198"/>
    </location>
</feature>
<dbReference type="EnsemblPlants" id="Solyc11g007940.2.1">
    <property type="protein sequence ID" value="Solyc11g007940.2.1"/>
    <property type="gene ID" value="Solyc11g007940.2"/>
</dbReference>
<evidence type="ECO:0000313" key="5">
    <source>
        <dbReference type="EnsemblPlants" id="Solyc11g007940.2.1"/>
    </source>
</evidence>
<gene>
    <name evidence="5" type="primary">LOC101260890</name>
</gene>
<dbReference type="PaxDb" id="4081-Solyc11g007940.1.1"/>
<dbReference type="InParanoid" id="A0A3Q7IQ49"/>
<evidence type="ECO:0000256" key="3">
    <source>
        <dbReference type="SAM" id="MobiDB-lite"/>
    </source>
</evidence>
<dbReference type="SMART" id="SM00322">
    <property type="entry name" value="KH"/>
    <property type="match status" value="3"/>
</dbReference>
<dbReference type="PROSITE" id="PS50084">
    <property type="entry name" value="KH_TYPE_1"/>
    <property type="match status" value="3"/>
</dbReference>
<evidence type="ECO:0000259" key="4">
    <source>
        <dbReference type="SMART" id="SM00322"/>
    </source>
</evidence>
<reference evidence="5" key="1">
    <citation type="journal article" date="2012" name="Nature">
        <title>The tomato genome sequence provides insights into fleshy fruit evolution.</title>
        <authorList>
            <consortium name="Tomato Genome Consortium"/>
        </authorList>
    </citation>
    <scope>NUCLEOTIDE SEQUENCE [LARGE SCALE GENOMIC DNA]</scope>
    <source>
        <strain evidence="5">cv. Heinz 1706</strain>
    </source>
</reference>
<dbReference type="OrthoDB" id="1285295at2759"/>
<dbReference type="InterPro" id="IPR004088">
    <property type="entry name" value="KH_dom_type_1"/>
</dbReference>
<evidence type="ECO:0000313" key="6">
    <source>
        <dbReference type="Proteomes" id="UP000004994"/>
    </source>
</evidence>
<dbReference type="Gramene" id="Solyc11g007940.2.1">
    <property type="protein sequence ID" value="Solyc11g007940.2.1"/>
    <property type="gene ID" value="Solyc11g007940.2"/>
</dbReference>
<keyword evidence="2" id="KW-0694">RNA-binding</keyword>
<dbReference type="Pfam" id="PF00013">
    <property type="entry name" value="KH_1"/>
    <property type="match status" value="3"/>
</dbReference>
<keyword evidence="1" id="KW-0677">Repeat</keyword>
<reference evidence="5" key="2">
    <citation type="submission" date="2019-01" db="UniProtKB">
        <authorList>
            <consortium name="EnsemblPlants"/>
        </authorList>
    </citation>
    <scope>IDENTIFICATION</scope>
    <source>
        <strain evidence="5">cv. Heinz 1706</strain>
    </source>
</reference>
<organism evidence="5">
    <name type="scientific">Solanum lycopersicum</name>
    <name type="common">Tomato</name>
    <name type="synonym">Lycopersicon esculentum</name>
    <dbReference type="NCBI Taxonomy" id="4081"/>
    <lineage>
        <taxon>Eukaryota</taxon>
        <taxon>Viridiplantae</taxon>
        <taxon>Streptophyta</taxon>
        <taxon>Embryophyta</taxon>
        <taxon>Tracheophyta</taxon>
        <taxon>Spermatophyta</taxon>
        <taxon>Magnoliopsida</taxon>
        <taxon>eudicotyledons</taxon>
        <taxon>Gunneridae</taxon>
        <taxon>Pentapetalae</taxon>
        <taxon>asterids</taxon>
        <taxon>lamiids</taxon>
        <taxon>Solanales</taxon>
        <taxon>Solanaceae</taxon>
        <taxon>Solanoideae</taxon>
        <taxon>Solaneae</taxon>
        <taxon>Solanum</taxon>
        <taxon>Solanum subgen. Lycopersicon</taxon>
    </lineage>
</organism>
<dbReference type="Proteomes" id="UP000004994">
    <property type="component" value="Chromosome 11"/>
</dbReference>
<dbReference type="GeneID" id="101260890"/>
<proteinExistence type="predicted"/>
<dbReference type="SUPFAM" id="SSF54791">
    <property type="entry name" value="Eukaryotic type KH-domain (KH-domain type I)"/>
    <property type="match status" value="3"/>
</dbReference>